<evidence type="ECO:0000256" key="4">
    <source>
        <dbReference type="ARBA" id="ARBA00022824"/>
    </source>
</evidence>
<organism evidence="10">
    <name type="scientific">Albugo laibachii Nc14</name>
    <dbReference type="NCBI Taxonomy" id="890382"/>
    <lineage>
        <taxon>Eukaryota</taxon>
        <taxon>Sar</taxon>
        <taxon>Stramenopiles</taxon>
        <taxon>Oomycota</taxon>
        <taxon>Peronosporomycetes</taxon>
        <taxon>Albuginales</taxon>
        <taxon>Albuginaceae</taxon>
        <taxon>Albugo</taxon>
    </lineage>
</organism>
<evidence type="ECO:0000313" key="10">
    <source>
        <dbReference type="EMBL" id="CCA14374.1"/>
    </source>
</evidence>
<dbReference type="Pfam" id="PF04573">
    <property type="entry name" value="SPC22"/>
    <property type="match status" value="1"/>
</dbReference>
<evidence type="ECO:0000256" key="9">
    <source>
        <dbReference type="SAM" id="Phobius"/>
    </source>
</evidence>
<keyword evidence="3 9" id="KW-0812">Transmembrane</keyword>
<comment type="subcellular location">
    <subcellularLocation>
        <location evidence="1">Endoplasmic reticulum membrane</location>
        <topology evidence="1">Single-pass type II membrane protein</topology>
    </subcellularLocation>
</comment>
<name>F0W003_9STRA</name>
<reference evidence="10" key="2">
    <citation type="submission" date="2011-02" db="EMBL/GenBank/DDBJ databases">
        <authorList>
            <person name="MacLean D."/>
        </authorList>
    </citation>
    <scope>NUCLEOTIDE SEQUENCE</scope>
</reference>
<dbReference type="GO" id="GO:0005787">
    <property type="term" value="C:signal peptidase complex"/>
    <property type="evidence" value="ECO:0007669"/>
    <property type="project" value="InterPro"/>
</dbReference>
<feature type="transmembrane region" description="Helical" evidence="9">
    <location>
        <begin position="12"/>
        <end position="34"/>
    </location>
</feature>
<reference evidence="10" key="1">
    <citation type="journal article" date="2011" name="PLoS Biol.">
        <title>Gene gain and loss during evolution of obligate parasitism in the white rust pathogen of Arabidopsis thaliana.</title>
        <authorList>
            <person name="Kemen E."/>
            <person name="Gardiner A."/>
            <person name="Schultz-Larsen T."/>
            <person name="Kemen A.C."/>
            <person name="Balmuth A.L."/>
            <person name="Robert-Seilaniantz A."/>
            <person name="Bailey K."/>
            <person name="Holub E."/>
            <person name="Studholme D.J."/>
            <person name="Maclean D."/>
            <person name="Jones J.D."/>
        </authorList>
    </citation>
    <scope>NUCLEOTIDE SEQUENCE</scope>
</reference>
<keyword evidence="4" id="KW-0256">Endoplasmic reticulum</keyword>
<dbReference type="HOGENOM" id="CLU_068714_1_0_1"/>
<keyword evidence="5" id="KW-0735">Signal-anchor</keyword>
<keyword evidence="6 9" id="KW-1133">Transmembrane helix</keyword>
<proteinExistence type="inferred from homology"/>
<dbReference type="PIRSF" id="PIRSF016089">
    <property type="entry name" value="SPC22"/>
    <property type="match status" value="1"/>
</dbReference>
<evidence type="ECO:0000256" key="5">
    <source>
        <dbReference type="ARBA" id="ARBA00022968"/>
    </source>
</evidence>
<evidence type="ECO:0000256" key="2">
    <source>
        <dbReference type="ARBA" id="ARBA00009289"/>
    </source>
</evidence>
<evidence type="ECO:0000256" key="1">
    <source>
        <dbReference type="ARBA" id="ARBA00004648"/>
    </source>
</evidence>
<evidence type="ECO:0000256" key="6">
    <source>
        <dbReference type="ARBA" id="ARBA00022989"/>
    </source>
</evidence>
<accession>F0W003</accession>
<dbReference type="AlphaFoldDB" id="F0W003"/>
<gene>
    <name evidence="10" type="primary">AlNc14C3G481</name>
    <name evidence="10" type="ORF">ALNC14_005170</name>
</gene>
<sequence length="178" mass="20495">MYSVWTRANALFFMSLTVLGILVALTAITTIIHVDKVAVDKLEMSSFHSLRKYRDKTDRATIAFDLKADLSSIFNWNVKQIFLYIIAEFETPQNKLNEVVIWDWIIGKKEDADLDYDDEMVKYFLASQYDDLRGANVTLRLEWDVMPVCGRLYKGSYHSPKGSFLLPDLYQGSAADMN</sequence>
<protein>
    <recommendedName>
        <fullName evidence="8">Signal peptidase complex subunit 3</fullName>
    </recommendedName>
</protein>
<comment type="similarity">
    <text evidence="2">Belongs to the SPCS3 family.</text>
</comment>
<dbReference type="GO" id="GO:0045047">
    <property type="term" value="P:protein targeting to ER"/>
    <property type="evidence" value="ECO:0007669"/>
    <property type="project" value="TreeGrafter"/>
</dbReference>
<evidence type="ECO:0000256" key="7">
    <source>
        <dbReference type="ARBA" id="ARBA00023136"/>
    </source>
</evidence>
<dbReference type="PANTHER" id="PTHR12804">
    <property type="entry name" value="MICROSOMAL SIGNAL PEPTIDASE 23 KD SUBUNIT SPC22/23"/>
    <property type="match status" value="1"/>
</dbReference>
<dbReference type="GO" id="GO:0006465">
    <property type="term" value="P:signal peptide processing"/>
    <property type="evidence" value="ECO:0007669"/>
    <property type="project" value="InterPro"/>
</dbReference>
<evidence type="ECO:0000256" key="3">
    <source>
        <dbReference type="ARBA" id="ARBA00022692"/>
    </source>
</evidence>
<dbReference type="PANTHER" id="PTHR12804:SF0">
    <property type="entry name" value="SIGNAL PEPTIDASE COMPLEX SUBUNIT 3"/>
    <property type="match status" value="1"/>
</dbReference>
<keyword evidence="7 9" id="KW-0472">Membrane</keyword>
<dbReference type="EMBL" id="FR824048">
    <property type="protein sequence ID" value="CCA14374.1"/>
    <property type="molecule type" value="Genomic_DNA"/>
</dbReference>
<evidence type="ECO:0000256" key="8">
    <source>
        <dbReference type="ARBA" id="ARBA00029556"/>
    </source>
</evidence>
<dbReference type="InterPro" id="IPR007653">
    <property type="entry name" value="SPC3"/>
</dbReference>